<dbReference type="Pfam" id="PF13474">
    <property type="entry name" value="SnoaL_3"/>
    <property type="match status" value="1"/>
</dbReference>
<dbReference type="Gene3D" id="3.10.450.50">
    <property type="match status" value="1"/>
</dbReference>
<dbReference type="EMBL" id="SMJZ01000081">
    <property type="protein sequence ID" value="TDC04841.1"/>
    <property type="molecule type" value="Genomic_DNA"/>
</dbReference>
<comment type="caution">
    <text evidence="2">The sequence shown here is derived from an EMBL/GenBank/DDBJ whole genome shotgun (WGS) entry which is preliminary data.</text>
</comment>
<name>A0A4R4N7J1_9ACTN</name>
<dbReference type="InterPro" id="IPR032710">
    <property type="entry name" value="NTF2-like_dom_sf"/>
</dbReference>
<protein>
    <submittedName>
        <fullName evidence="2">DUF4440 domain-containing protein</fullName>
    </submittedName>
</protein>
<organism evidence="2 3">
    <name type="scientific">Nonomuraea longispora</name>
    <dbReference type="NCBI Taxonomy" id="1848320"/>
    <lineage>
        <taxon>Bacteria</taxon>
        <taxon>Bacillati</taxon>
        <taxon>Actinomycetota</taxon>
        <taxon>Actinomycetes</taxon>
        <taxon>Streptosporangiales</taxon>
        <taxon>Streptosporangiaceae</taxon>
        <taxon>Nonomuraea</taxon>
    </lineage>
</organism>
<gene>
    <name evidence="2" type="ORF">E1267_21580</name>
</gene>
<dbReference type="InterPro" id="IPR037401">
    <property type="entry name" value="SnoaL-like"/>
</dbReference>
<accession>A0A4R4N7J1</accession>
<feature type="domain" description="SnoaL-like" evidence="1">
    <location>
        <begin position="8"/>
        <end position="129"/>
    </location>
</feature>
<evidence type="ECO:0000313" key="3">
    <source>
        <dbReference type="Proteomes" id="UP000295157"/>
    </source>
</evidence>
<evidence type="ECO:0000259" key="1">
    <source>
        <dbReference type="Pfam" id="PF13474"/>
    </source>
</evidence>
<keyword evidence="3" id="KW-1185">Reference proteome</keyword>
<dbReference type="Proteomes" id="UP000295157">
    <property type="component" value="Unassembled WGS sequence"/>
</dbReference>
<proteinExistence type="predicted"/>
<dbReference type="SUPFAM" id="SSF54427">
    <property type="entry name" value="NTF2-like"/>
    <property type="match status" value="1"/>
</dbReference>
<reference evidence="2 3" key="1">
    <citation type="submission" date="2019-02" db="EMBL/GenBank/DDBJ databases">
        <title>Draft genome sequences of novel Actinobacteria.</title>
        <authorList>
            <person name="Sahin N."/>
            <person name="Ay H."/>
            <person name="Saygin H."/>
        </authorList>
    </citation>
    <scope>NUCLEOTIDE SEQUENCE [LARGE SCALE GENOMIC DNA]</scope>
    <source>
        <strain evidence="2 3">KC201</strain>
    </source>
</reference>
<dbReference type="AlphaFoldDB" id="A0A4R4N7J1"/>
<sequence length="146" mass="16602">MTSNESEIRTLLENRTAACENKDIDRLMPLYSPGIVYYDAVPPLRFRGTEAVRDNFLRWFDGYEGLISLETHELTVVTSGDAAFAHMLLLDTGKRKGGEQSSIWVRATTCLRRSHGRWLITHEHVSVPFDPGTLQIWLPSDRDQPA</sequence>
<evidence type="ECO:0000313" key="2">
    <source>
        <dbReference type="EMBL" id="TDC04841.1"/>
    </source>
</evidence>
<dbReference type="OrthoDB" id="9812295at2"/>